<protein>
    <submittedName>
        <fullName evidence="1">Uncharacterized protein</fullName>
    </submittedName>
</protein>
<evidence type="ECO:0000313" key="1">
    <source>
        <dbReference type="EMBL" id="KAJ5373624.1"/>
    </source>
</evidence>
<dbReference type="Proteomes" id="UP001147752">
    <property type="component" value="Unassembled WGS sequence"/>
</dbReference>
<keyword evidence="2" id="KW-1185">Reference proteome</keyword>
<accession>A0A9W9SAJ5</accession>
<dbReference type="AlphaFoldDB" id="A0A9W9SAJ5"/>
<dbReference type="OrthoDB" id="2119228at2759"/>
<organism evidence="1 2">
    <name type="scientific">Penicillium concentricum</name>
    <dbReference type="NCBI Taxonomy" id="293559"/>
    <lineage>
        <taxon>Eukaryota</taxon>
        <taxon>Fungi</taxon>
        <taxon>Dikarya</taxon>
        <taxon>Ascomycota</taxon>
        <taxon>Pezizomycotina</taxon>
        <taxon>Eurotiomycetes</taxon>
        <taxon>Eurotiomycetidae</taxon>
        <taxon>Eurotiales</taxon>
        <taxon>Aspergillaceae</taxon>
        <taxon>Penicillium</taxon>
    </lineage>
</organism>
<dbReference type="EMBL" id="JAPZBT010000002">
    <property type="protein sequence ID" value="KAJ5373624.1"/>
    <property type="molecule type" value="Genomic_DNA"/>
</dbReference>
<name>A0A9W9SAJ5_9EURO</name>
<gene>
    <name evidence="1" type="ORF">N7517_005630</name>
</gene>
<sequence>MYYWYSAVITFKPQSWSITGLASIGRFVALAGEAGLVGMGIYSVVDDHSSAPYFVFGYIKVNKAAKARRAMGKKDLVKLDEDFRRKWPTLI</sequence>
<proteinExistence type="predicted"/>
<evidence type="ECO:0000313" key="2">
    <source>
        <dbReference type="Proteomes" id="UP001147752"/>
    </source>
</evidence>
<dbReference type="RefSeq" id="XP_056579610.1">
    <property type="nucleotide sequence ID" value="XM_056723360.1"/>
</dbReference>
<comment type="caution">
    <text evidence="1">The sequence shown here is derived from an EMBL/GenBank/DDBJ whole genome shotgun (WGS) entry which is preliminary data.</text>
</comment>
<reference evidence="1" key="1">
    <citation type="submission" date="2022-12" db="EMBL/GenBank/DDBJ databases">
        <authorList>
            <person name="Petersen C."/>
        </authorList>
    </citation>
    <scope>NUCLEOTIDE SEQUENCE</scope>
    <source>
        <strain evidence="1">IBT 3081</strain>
    </source>
</reference>
<reference evidence="1" key="2">
    <citation type="journal article" date="2023" name="IMA Fungus">
        <title>Comparative genomic study of the Penicillium genus elucidates a diverse pangenome and 15 lateral gene transfer events.</title>
        <authorList>
            <person name="Petersen C."/>
            <person name="Sorensen T."/>
            <person name="Nielsen M.R."/>
            <person name="Sondergaard T.E."/>
            <person name="Sorensen J.L."/>
            <person name="Fitzpatrick D.A."/>
            <person name="Frisvad J.C."/>
            <person name="Nielsen K.L."/>
        </authorList>
    </citation>
    <scope>NUCLEOTIDE SEQUENCE</scope>
    <source>
        <strain evidence="1">IBT 3081</strain>
    </source>
</reference>
<dbReference type="GeneID" id="81462543"/>